<dbReference type="RefSeq" id="XP_025361076.1">
    <property type="nucleotide sequence ID" value="XM_025506509.1"/>
</dbReference>
<sequence>MFANTLTLALALLGRSTLADHFTCCYKPGSQAPSTYGFKRYCVATRINPANSTQVCAYVCRSDGGDNNSARISDWGFLAPKTLEIGQ</sequence>
<keyword evidence="1" id="KW-0732">Signal</keyword>
<dbReference type="AlphaFoldDB" id="A0A316UNE4"/>
<dbReference type="Proteomes" id="UP000245884">
    <property type="component" value="Unassembled WGS sequence"/>
</dbReference>
<dbReference type="EMBL" id="KZ819671">
    <property type="protein sequence ID" value="PWN26464.1"/>
    <property type="molecule type" value="Genomic_DNA"/>
</dbReference>
<feature type="signal peptide" evidence="1">
    <location>
        <begin position="1"/>
        <end position="19"/>
    </location>
</feature>
<reference evidence="2 3" key="1">
    <citation type="journal article" date="2018" name="Mol. Biol. Evol.">
        <title>Broad Genomic Sampling Reveals a Smut Pathogenic Ancestry of the Fungal Clade Ustilaginomycotina.</title>
        <authorList>
            <person name="Kijpornyongpan T."/>
            <person name="Mondo S.J."/>
            <person name="Barry K."/>
            <person name="Sandor L."/>
            <person name="Lee J."/>
            <person name="Lipzen A."/>
            <person name="Pangilinan J."/>
            <person name="LaButti K."/>
            <person name="Hainaut M."/>
            <person name="Henrissat B."/>
            <person name="Grigoriev I.V."/>
            <person name="Spatafora J.W."/>
            <person name="Aime M.C."/>
        </authorList>
    </citation>
    <scope>NUCLEOTIDE SEQUENCE [LARGE SCALE GENOMIC DNA]</scope>
    <source>
        <strain evidence="2 3">MCA 5214</strain>
    </source>
</reference>
<feature type="chain" id="PRO_5016319124" evidence="1">
    <location>
        <begin position="20"/>
        <end position="87"/>
    </location>
</feature>
<evidence type="ECO:0000313" key="3">
    <source>
        <dbReference type="Proteomes" id="UP000245884"/>
    </source>
</evidence>
<proteinExistence type="predicted"/>
<name>A0A316UNE4_9BASI</name>
<accession>A0A316UNE4</accession>
<organism evidence="2 3">
    <name type="scientific">Jaminaea rosea</name>
    <dbReference type="NCBI Taxonomy" id="1569628"/>
    <lineage>
        <taxon>Eukaryota</taxon>
        <taxon>Fungi</taxon>
        <taxon>Dikarya</taxon>
        <taxon>Basidiomycota</taxon>
        <taxon>Ustilaginomycotina</taxon>
        <taxon>Exobasidiomycetes</taxon>
        <taxon>Microstromatales</taxon>
        <taxon>Microstromatales incertae sedis</taxon>
        <taxon>Jaminaea</taxon>
    </lineage>
</organism>
<evidence type="ECO:0000256" key="1">
    <source>
        <dbReference type="SAM" id="SignalP"/>
    </source>
</evidence>
<evidence type="ECO:0000313" key="2">
    <source>
        <dbReference type="EMBL" id="PWN26464.1"/>
    </source>
</evidence>
<gene>
    <name evidence="2" type="ORF">BDZ90DRAFT_233103</name>
</gene>
<keyword evidence="3" id="KW-1185">Reference proteome</keyword>
<dbReference type="GeneID" id="37028332"/>
<protein>
    <submittedName>
        <fullName evidence="2">Uncharacterized protein</fullName>
    </submittedName>
</protein>